<keyword evidence="2" id="KW-1185">Reference proteome</keyword>
<accession>A0ABY7KUW2</accession>
<protein>
    <submittedName>
        <fullName evidence="1">Uncharacterized protein</fullName>
    </submittedName>
</protein>
<sequence>MRAGSSRAVLRRDVVPDLARLNRFGQQPPDEVPQMLLGVRDMVTPVQDGGQLSPCPCRCCWINA</sequence>
<reference evidence="1" key="1">
    <citation type="submission" date="2022-12" db="EMBL/GenBank/DDBJ databases">
        <authorList>
            <person name="Ruckert C."/>
            <person name="Busche T."/>
            <person name="Kalinowski J."/>
            <person name="Wittmann C."/>
        </authorList>
    </citation>
    <scope>NUCLEOTIDE SEQUENCE</scope>
    <source>
        <strain evidence="1">DSM 40467</strain>
    </source>
</reference>
<dbReference type="Proteomes" id="UP001164439">
    <property type="component" value="Chromosome"/>
</dbReference>
<dbReference type="RefSeq" id="WP_269664145.1">
    <property type="nucleotide sequence ID" value="NZ_CP114413.1"/>
</dbReference>
<proteinExistence type="predicted"/>
<name>A0ABY7KUW2_9ACTN</name>
<organism evidence="1 2">
    <name type="scientific">Streptomyces cinnabarinus</name>
    <dbReference type="NCBI Taxonomy" id="67287"/>
    <lineage>
        <taxon>Bacteria</taxon>
        <taxon>Bacillati</taxon>
        <taxon>Actinomycetota</taxon>
        <taxon>Actinomycetes</taxon>
        <taxon>Kitasatosporales</taxon>
        <taxon>Streptomycetaceae</taxon>
        <taxon>Streptomyces</taxon>
    </lineage>
</organism>
<evidence type="ECO:0000313" key="2">
    <source>
        <dbReference type="Proteomes" id="UP001164439"/>
    </source>
</evidence>
<dbReference type="EMBL" id="CP114413">
    <property type="protein sequence ID" value="WAZ26659.1"/>
    <property type="molecule type" value="Genomic_DNA"/>
</dbReference>
<gene>
    <name evidence="1" type="ORF">STRCI_008265</name>
</gene>
<evidence type="ECO:0000313" key="1">
    <source>
        <dbReference type="EMBL" id="WAZ26659.1"/>
    </source>
</evidence>